<sequence>MRQKISKISLVLILLLTHTNFTNACTIFMANDSKHVWIGNNEDESVNMKYRFWYFKKSKKNYGYMSWSELHPTYESIMYQYPQGGLNEYGLFMDYTAIDEIPVIRNFQKTDREKEVINDILRTCKTVDEALRYINGFNLIKLSAAQLFIGDATGDYATVHGNYIVRKTTPCFALTNYSINNNHTQHCWRRETAYHYLQKEKKFDLTDITQILSKTAQKPQPGDDIATNYSMAIDLKKQKIYLYLKRDYTRKIVISLSKQLKKNMFFEDLGNQLK</sequence>
<feature type="chain" id="PRO_5043815214" description="Linear amide C-N hydrolases, choloylglycine hydrolase family" evidence="1">
    <location>
        <begin position="25"/>
        <end position="274"/>
    </location>
</feature>
<dbReference type="Gene3D" id="3.60.60.10">
    <property type="entry name" value="Penicillin V Acylase, Chain A"/>
    <property type="match status" value="1"/>
</dbReference>
<accession>A0AAT9H537</accession>
<dbReference type="RefSeq" id="WP_369615686.1">
    <property type="nucleotide sequence ID" value="NZ_AP031573.1"/>
</dbReference>
<dbReference type="AlphaFoldDB" id="A0AAT9H537"/>
<gene>
    <name evidence="2" type="ORF">CFS9_32330</name>
</gene>
<dbReference type="InterPro" id="IPR029055">
    <property type="entry name" value="Ntn_hydrolases_N"/>
</dbReference>
<name>A0AAT9H537_9FLAO</name>
<feature type="signal peptide" evidence="1">
    <location>
        <begin position="1"/>
        <end position="24"/>
    </location>
</feature>
<keyword evidence="1" id="KW-0732">Signal</keyword>
<evidence type="ECO:0000313" key="2">
    <source>
        <dbReference type="EMBL" id="BFM44592.1"/>
    </source>
</evidence>
<dbReference type="EMBL" id="AP031573">
    <property type="protein sequence ID" value="BFM44592.1"/>
    <property type="molecule type" value="Genomic_DNA"/>
</dbReference>
<dbReference type="SUPFAM" id="SSF56235">
    <property type="entry name" value="N-terminal nucleophile aminohydrolases (Ntn hydrolases)"/>
    <property type="match status" value="1"/>
</dbReference>
<proteinExistence type="predicted"/>
<evidence type="ECO:0008006" key="3">
    <source>
        <dbReference type="Google" id="ProtNLM"/>
    </source>
</evidence>
<reference evidence="2" key="1">
    <citation type="submission" date="2024-05" db="EMBL/GenBank/DDBJ databases">
        <title>Whole-Genome Sequence of CFS9, a Potential Fish Probiotic Isolated from the Body Surface of Silurus asotus.</title>
        <authorList>
            <person name="Kojima M."/>
            <person name="Tobioka K."/>
            <person name="Yokota K."/>
            <person name="Nakatani H."/>
            <person name="Hori K."/>
            <person name="Tamaru Y."/>
            <person name="Okazaki F."/>
        </authorList>
    </citation>
    <scope>NUCLEOTIDE SEQUENCE</scope>
    <source>
        <strain evidence="2">CFS9</strain>
    </source>
</reference>
<evidence type="ECO:0000256" key="1">
    <source>
        <dbReference type="SAM" id="SignalP"/>
    </source>
</evidence>
<protein>
    <recommendedName>
        <fullName evidence="3">Linear amide C-N hydrolases, choloylglycine hydrolase family</fullName>
    </recommendedName>
</protein>
<organism evidence="2">
    <name type="scientific">Flavobacterium sp. CFS9</name>
    <dbReference type="NCBI Taxonomy" id="3143118"/>
    <lineage>
        <taxon>Bacteria</taxon>
        <taxon>Pseudomonadati</taxon>
        <taxon>Bacteroidota</taxon>
        <taxon>Flavobacteriia</taxon>
        <taxon>Flavobacteriales</taxon>
        <taxon>Flavobacteriaceae</taxon>
        <taxon>Flavobacterium</taxon>
    </lineage>
</organism>